<evidence type="ECO:0000256" key="5">
    <source>
        <dbReference type="ARBA" id="ARBA00022679"/>
    </source>
</evidence>
<dbReference type="UniPathway" id="UPA00219"/>
<comment type="similarity">
    <text evidence="12">Belongs to the glycosyltransferase 51 family.</text>
</comment>
<evidence type="ECO:0000256" key="9">
    <source>
        <dbReference type="ARBA" id="ARBA00022989"/>
    </source>
</evidence>
<dbReference type="HAMAP" id="MF_00766">
    <property type="entry name" value="PGT_MtgA"/>
    <property type="match status" value="1"/>
</dbReference>
<comment type="catalytic activity">
    <reaction evidence="12">
        <text>[GlcNAc-(1-&gt;4)-Mur2Ac(oyl-L-Ala-gamma-D-Glu-L-Lys-D-Ala-D-Ala)](n)-di-trans,octa-cis-undecaprenyl diphosphate + beta-D-GlcNAc-(1-&gt;4)-Mur2Ac(oyl-L-Ala-gamma-D-Glu-L-Lys-D-Ala-D-Ala)-di-trans,octa-cis-undecaprenyl diphosphate = [GlcNAc-(1-&gt;4)-Mur2Ac(oyl-L-Ala-gamma-D-Glu-L-Lys-D-Ala-D-Ala)](n+1)-di-trans,octa-cis-undecaprenyl diphosphate + di-trans,octa-cis-undecaprenyl diphosphate + H(+)</text>
        <dbReference type="Rhea" id="RHEA:23708"/>
        <dbReference type="Rhea" id="RHEA-COMP:9602"/>
        <dbReference type="Rhea" id="RHEA-COMP:9603"/>
        <dbReference type="ChEBI" id="CHEBI:15378"/>
        <dbReference type="ChEBI" id="CHEBI:58405"/>
        <dbReference type="ChEBI" id="CHEBI:60033"/>
        <dbReference type="ChEBI" id="CHEBI:78435"/>
        <dbReference type="EC" id="2.4.99.28"/>
    </reaction>
</comment>
<dbReference type="Gene3D" id="1.10.3810.10">
    <property type="entry name" value="Biosynthetic peptidoglycan transglycosylase-like"/>
    <property type="match status" value="1"/>
</dbReference>
<dbReference type="GO" id="GO:0009252">
    <property type="term" value="P:peptidoglycan biosynthetic process"/>
    <property type="evidence" value="ECO:0007669"/>
    <property type="project" value="UniProtKB-UniRule"/>
</dbReference>
<dbReference type="Pfam" id="PF00912">
    <property type="entry name" value="Transgly"/>
    <property type="match status" value="1"/>
</dbReference>
<evidence type="ECO:0000256" key="12">
    <source>
        <dbReference type="HAMAP-Rule" id="MF_00766"/>
    </source>
</evidence>
<comment type="pathway">
    <text evidence="1 12">Cell wall biogenesis; peptidoglycan biosynthesis.</text>
</comment>
<comment type="subcellular location">
    <subcellularLocation>
        <location evidence="12">Cell membrane</location>
        <topology evidence="12">Single-pass membrane protein</topology>
    </subcellularLocation>
</comment>
<dbReference type="SUPFAM" id="SSF53955">
    <property type="entry name" value="Lysozyme-like"/>
    <property type="match status" value="1"/>
</dbReference>
<dbReference type="InterPro" id="IPR050396">
    <property type="entry name" value="Glycosyltr_51/Transpeptidase"/>
</dbReference>
<dbReference type="EC" id="2.4.99.28" evidence="12"/>
<evidence type="ECO:0000256" key="3">
    <source>
        <dbReference type="ARBA" id="ARBA00022519"/>
    </source>
</evidence>
<evidence type="ECO:0000256" key="4">
    <source>
        <dbReference type="ARBA" id="ARBA00022676"/>
    </source>
</evidence>
<organism evidence="14 15">
    <name type="scientific">Candidatus Nitrospira kreftii</name>
    <dbReference type="NCBI Taxonomy" id="2652173"/>
    <lineage>
        <taxon>Bacteria</taxon>
        <taxon>Pseudomonadati</taxon>
        <taxon>Nitrospirota</taxon>
        <taxon>Nitrospiria</taxon>
        <taxon>Nitrospirales</taxon>
        <taxon>Nitrospiraceae</taxon>
        <taxon>Nitrospira</taxon>
    </lineage>
</organism>
<keyword evidence="7 12" id="KW-0133">Cell shape</keyword>
<dbReference type="GO" id="GO:0016763">
    <property type="term" value="F:pentosyltransferase activity"/>
    <property type="evidence" value="ECO:0007669"/>
    <property type="project" value="InterPro"/>
</dbReference>
<dbReference type="InterPro" id="IPR023346">
    <property type="entry name" value="Lysozyme-like_dom_sf"/>
</dbReference>
<keyword evidence="5 12" id="KW-0808">Transferase</keyword>
<dbReference type="Proteomes" id="UP000593737">
    <property type="component" value="Chromosome"/>
</dbReference>
<dbReference type="PANTHER" id="PTHR32282">
    <property type="entry name" value="BINDING PROTEIN TRANSPEPTIDASE, PUTATIVE-RELATED"/>
    <property type="match status" value="1"/>
</dbReference>
<dbReference type="PANTHER" id="PTHR32282:SF33">
    <property type="entry name" value="PEPTIDOGLYCAN GLYCOSYLTRANSFERASE"/>
    <property type="match status" value="1"/>
</dbReference>
<evidence type="ECO:0000256" key="11">
    <source>
        <dbReference type="ARBA" id="ARBA00023316"/>
    </source>
</evidence>
<accession>A0A7S8FBT3</accession>
<feature type="domain" description="Glycosyl transferase family 51" evidence="13">
    <location>
        <begin position="92"/>
        <end position="255"/>
    </location>
</feature>
<keyword evidence="3" id="KW-0997">Cell inner membrane</keyword>
<keyword evidence="10 12" id="KW-0472">Membrane</keyword>
<evidence type="ECO:0000313" key="14">
    <source>
        <dbReference type="EMBL" id="QPD02796.1"/>
    </source>
</evidence>
<keyword evidence="2 12" id="KW-1003">Cell membrane</keyword>
<dbReference type="InterPro" id="IPR036950">
    <property type="entry name" value="PBP_transglycosylase"/>
</dbReference>
<evidence type="ECO:0000256" key="10">
    <source>
        <dbReference type="ARBA" id="ARBA00023136"/>
    </source>
</evidence>
<sequence>MNSKRNSRRNAVFQRYYTYDPASSKSTRPRRIARRLLWSTVLIGLPLGIVGLSWLATLPDVRLLAQTSPSSTALMDAREAQAKEQGRAIGRHWVWVPLSRISPHLRHAVVAAEDASFFTHEGFDWEGIRDAALYNLETGEMKRGGSTITQQLAKNLYLSSKRSLLRKAREALITRSLEQHLPKKRILELYLNVAEWGKGVYGAEAASRHHFGKPSRDLTADEAAWLAAMLPSPRRYDPLRKTTFLTRRHERILKLINRRSASPVRLADE</sequence>
<dbReference type="InterPro" id="IPR001264">
    <property type="entry name" value="Glyco_trans_51"/>
</dbReference>
<dbReference type="GO" id="GO:0008955">
    <property type="term" value="F:peptidoglycan glycosyltransferase activity"/>
    <property type="evidence" value="ECO:0007669"/>
    <property type="project" value="UniProtKB-UniRule"/>
</dbReference>
<protein>
    <recommendedName>
        <fullName evidence="12">Biosynthetic peptidoglycan transglycosylase</fullName>
        <ecNumber evidence="12">2.4.99.28</ecNumber>
    </recommendedName>
    <alternativeName>
        <fullName evidence="12">Glycan polymerase</fullName>
    </alternativeName>
    <alternativeName>
        <fullName evidence="12">Peptidoglycan glycosyltransferase MtgA</fullName>
        <shortName evidence="12">PGT</shortName>
    </alternativeName>
</protein>
<dbReference type="KEGG" id="nkf:Nkreftii_000570"/>
<keyword evidence="4 12" id="KW-0328">Glycosyltransferase</keyword>
<reference evidence="14 15" key="1">
    <citation type="journal article" date="2020" name="ISME J.">
        <title>Enrichment and physiological characterization of a novel comammox Nitrospira indicates ammonium inhibition of complete nitrification.</title>
        <authorList>
            <person name="Sakoula D."/>
            <person name="Koch H."/>
            <person name="Frank J."/>
            <person name="Jetten M.S.M."/>
            <person name="van Kessel M.A.H.J."/>
            <person name="Lucker S."/>
        </authorList>
    </citation>
    <scope>NUCLEOTIDE SEQUENCE [LARGE SCALE GENOMIC DNA]</scope>
    <source>
        <strain evidence="14">Comreactor17</strain>
    </source>
</reference>
<dbReference type="NCBIfam" id="TIGR02070">
    <property type="entry name" value="mono_pep_trsgly"/>
    <property type="match status" value="1"/>
</dbReference>
<keyword evidence="8 12" id="KW-0573">Peptidoglycan synthesis</keyword>
<keyword evidence="9 12" id="KW-1133">Transmembrane helix</keyword>
<dbReference type="GO" id="GO:0071555">
    <property type="term" value="P:cell wall organization"/>
    <property type="evidence" value="ECO:0007669"/>
    <property type="project" value="UniProtKB-KW"/>
</dbReference>
<name>A0A7S8FBT3_9BACT</name>
<evidence type="ECO:0000313" key="15">
    <source>
        <dbReference type="Proteomes" id="UP000593737"/>
    </source>
</evidence>
<evidence type="ECO:0000256" key="6">
    <source>
        <dbReference type="ARBA" id="ARBA00022692"/>
    </source>
</evidence>
<keyword evidence="11 12" id="KW-0961">Cell wall biogenesis/degradation</keyword>
<gene>
    <name evidence="12" type="primary">mtgA</name>
    <name evidence="14" type="ORF">Nkreftii_000570</name>
</gene>
<dbReference type="EMBL" id="CP047423">
    <property type="protein sequence ID" value="QPD02796.1"/>
    <property type="molecule type" value="Genomic_DNA"/>
</dbReference>
<feature type="transmembrane region" description="Helical" evidence="12">
    <location>
        <begin position="36"/>
        <end position="56"/>
    </location>
</feature>
<evidence type="ECO:0000259" key="13">
    <source>
        <dbReference type="Pfam" id="PF00912"/>
    </source>
</evidence>
<evidence type="ECO:0000256" key="1">
    <source>
        <dbReference type="ARBA" id="ARBA00004752"/>
    </source>
</evidence>
<evidence type="ECO:0000256" key="2">
    <source>
        <dbReference type="ARBA" id="ARBA00022475"/>
    </source>
</evidence>
<proteinExistence type="inferred from homology"/>
<dbReference type="GO" id="GO:0009274">
    <property type="term" value="C:peptidoglycan-based cell wall"/>
    <property type="evidence" value="ECO:0007669"/>
    <property type="project" value="InterPro"/>
</dbReference>
<keyword evidence="6 12" id="KW-0812">Transmembrane</keyword>
<comment type="function">
    <text evidence="12">Peptidoglycan polymerase that catalyzes glycan chain elongation from lipid-linked precursors.</text>
</comment>
<evidence type="ECO:0000256" key="7">
    <source>
        <dbReference type="ARBA" id="ARBA00022960"/>
    </source>
</evidence>
<dbReference type="InterPro" id="IPR011812">
    <property type="entry name" value="Pep_trsgly"/>
</dbReference>
<dbReference type="AlphaFoldDB" id="A0A7S8FBT3"/>
<dbReference type="GO" id="GO:0008360">
    <property type="term" value="P:regulation of cell shape"/>
    <property type="evidence" value="ECO:0007669"/>
    <property type="project" value="UniProtKB-KW"/>
</dbReference>
<evidence type="ECO:0000256" key="8">
    <source>
        <dbReference type="ARBA" id="ARBA00022984"/>
    </source>
</evidence>
<dbReference type="GO" id="GO:0005886">
    <property type="term" value="C:plasma membrane"/>
    <property type="evidence" value="ECO:0007669"/>
    <property type="project" value="UniProtKB-SubCell"/>
</dbReference>